<dbReference type="GeneID" id="6904336"/>
<feature type="transmembrane region" description="Helical" evidence="1">
    <location>
        <begin position="45"/>
        <end position="67"/>
    </location>
</feature>
<keyword evidence="1" id="KW-0812">Transmembrane</keyword>
<organism evidence="2">
    <name type="scientific">Blastocystis sp. subtype 1 (strain ATCC 50177 / NandII)</name>
    <dbReference type="NCBI Taxonomy" id="478820"/>
    <lineage>
        <taxon>Eukaryota</taxon>
        <taxon>Sar</taxon>
        <taxon>Stramenopiles</taxon>
        <taxon>Bigyra</taxon>
        <taxon>Opalozoa</taxon>
        <taxon>Opalinata</taxon>
        <taxon>Blastocystidae</taxon>
        <taxon>Blastocystis</taxon>
    </lineage>
</organism>
<accession>B5SQ87</accession>
<dbReference type="RefSeq" id="YP_002221397.1">
    <property type="nucleotide sequence ID" value="NC_011213.1"/>
</dbReference>
<dbReference type="Gene3D" id="3.30.1440.10">
    <property type="match status" value="1"/>
</dbReference>
<reference evidence="2" key="1">
    <citation type="journal article" date="2008" name="Curr. Biol.">
        <title>Organelles in Blastocystis that blur the distinction between mitochondria and hydrogenosomes.</title>
        <authorList>
            <person name="Stechmann A."/>
            <person name="Hamblin K."/>
            <person name="Perez-Brocal V."/>
            <person name="Gaston D."/>
            <person name="Richmond G.S."/>
            <person name="van der Giezen M."/>
            <person name="Clark C.G."/>
            <person name="Roger A.J."/>
        </authorList>
    </citation>
    <scope>NUCLEOTIDE SEQUENCE</scope>
    <source>
        <strain evidence="2">NandII</strain>
    </source>
</reference>
<sequence>MLQSYINNINHNRYLKLYYTNTYNYSKLSKIIINIKFKKSINNKFNILCTFFLFKNLFLKNGFFIILNKRSKKILGMKFILKNQLMYKLIDTKLTYLLNQQEIQNTVKLSSFDTNGNYVLSLKNISEYYFEKLIQNNNFKAILNNFDMSYIFIFNNNNSQDNIFYLNMFKFYFN</sequence>
<reference evidence="2" key="2">
    <citation type="journal article" date="2016" name="Genome Biol. Evol.">
        <title>Blastocystis mitochondrial genomes appear to show multiple independent gains and losses of start and stop codons.</title>
        <authorList>
            <person name="Jacob A.S."/>
            <person name="Andersen L.O."/>
            <person name="Pavinski Bitar P."/>
            <person name="Richards V.P."/>
            <person name="Shah S."/>
            <person name="Stanhope M.J."/>
            <person name="Stensvold C.R."/>
            <person name="Clark C.G."/>
        </authorList>
    </citation>
    <scope>NUCLEOTIDE SEQUENCE</scope>
    <source>
        <strain evidence="2">NandII</strain>
    </source>
</reference>
<protein>
    <recommendedName>
        <fullName evidence="3">Ribosomal protein L5</fullName>
    </recommendedName>
</protein>
<geneLocation type="mitochondrion" evidence="2"/>
<dbReference type="AlphaFoldDB" id="B5SQ87"/>
<evidence type="ECO:0000313" key="2">
    <source>
        <dbReference type="EMBL" id="ACH86078.1"/>
    </source>
</evidence>
<name>B5SQ87_BLAHN</name>
<proteinExistence type="predicted"/>
<keyword evidence="1" id="KW-0472">Membrane</keyword>
<keyword evidence="2" id="KW-0496">Mitochondrion</keyword>
<dbReference type="SUPFAM" id="SSF55282">
    <property type="entry name" value="RL5-like"/>
    <property type="match status" value="1"/>
</dbReference>
<dbReference type="InterPro" id="IPR022803">
    <property type="entry name" value="Ribosomal_uL5_dom_sf"/>
</dbReference>
<keyword evidence="1" id="KW-1133">Transmembrane helix</keyword>
<evidence type="ECO:0000256" key="1">
    <source>
        <dbReference type="SAM" id="Phobius"/>
    </source>
</evidence>
<evidence type="ECO:0008006" key="3">
    <source>
        <dbReference type="Google" id="ProtNLM"/>
    </source>
</evidence>
<dbReference type="EMBL" id="EF494740">
    <property type="protein sequence ID" value="ACH86078.1"/>
    <property type="molecule type" value="Genomic_DNA"/>
</dbReference>